<organism evidence="1 2">
    <name type="scientific">Acorus calamus</name>
    <name type="common">Sweet flag</name>
    <dbReference type="NCBI Taxonomy" id="4465"/>
    <lineage>
        <taxon>Eukaryota</taxon>
        <taxon>Viridiplantae</taxon>
        <taxon>Streptophyta</taxon>
        <taxon>Embryophyta</taxon>
        <taxon>Tracheophyta</taxon>
        <taxon>Spermatophyta</taxon>
        <taxon>Magnoliopsida</taxon>
        <taxon>Liliopsida</taxon>
        <taxon>Acoraceae</taxon>
        <taxon>Acorus</taxon>
    </lineage>
</organism>
<evidence type="ECO:0000313" key="2">
    <source>
        <dbReference type="Proteomes" id="UP001180020"/>
    </source>
</evidence>
<name>A0AAV9EF23_ACOCL</name>
<proteinExistence type="predicted"/>
<keyword evidence="2" id="KW-1185">Reference proteome</keyword>
<comment type="caution">
    <text evidence="1">The sequence shown here is derived from an EMBL/GenBank/DDBJ whole genome shotgun (WGS) entry which is preliminary data.</text>
</comment>
<dbReference type="AlphaFoldDB" id="A0AAV9EF23"/>
<sequence>MTVMITTMEVRQIKARARMGSRGHSGRMADFFETQIWVFQIGQELWEMLSIFWFNDFD</sequence>
<gene>
    <name evidence="1" type="ORF">QJS10_CPA07g00245</name>
</gene>
<reference evidence="1" key="2">
    <citation type="submission" date="2023-06" db="EMBL/GenBank/DDBJ databases">
        <authorList>
            <person name="Ma L."/>
            <person name="Liu K.-W."/>
            <person name="Li Z."/>
            <person name="Hsiao Y.-Y."/>
            <person name="Qi Y."/>
            <person name="Fu T."/>
            <person name="Tang G."/>
            <person name="Zhang D."/>
            <person name="Sun W.-H."/>
            <person name="Liu D.-K."/>
            <person name="Li Y."/>
            <person name="Chen G.-Z."/>
            <person name="Liu X.-D."/>
            <person name="Liao X.-Y."/>
            <person name="Jiang Y.-T."/>
            <person name="Yu X."/>
            <person name="Hao Y."/>
            <person name="Huang J."/>
            <person name="Zhao X.-W."/>
            <person name="Ke S."/>
            <person name="Chen Y.-Y."/>
            <person name="Wu W.-L."/>
            <person name="Hsu J.-L."/>
            <person name="Lin Y.-F."/>
            <person name="Huang M.-D."/>
            <person name="Li C.-Y."/>
            <person name="Huang L."/>
            <person name="Wang Z.-W."/>
            <person name="Zhao X."/>
            <person name="Zhong W.-Y."/>
            <person name="Peng D.-H."/>
            <person name="Ahmad S."/>
            <person name="Lan S."/>
            <person name="Zhang J.-S."/>
            <person name="Tsai W.-C."/>
            <person name="Van De Peer Y."/>
            <person name="Liu Z.-J."/>
        </authorList>
    </citation>
    <scope>NUCLEOTIDE SEQUENCE</scope>
    <source>
        <strain evidence="1">CP</strain>
        <tissue evidence="1">Leaves</tissue>
    </source>
</reference>
<accession>A0AAV9EF23</accession>
<dbReference type="EMBL" id="JAUJYO010000007">
    <property type="protein sequence ID" value="KAK1311744.1"/>
    <property type="molecule type" value="Genomic_DNA"/>
</dbReference>
<dbReference type="Proteomes" id="UP001180020">
    <property type="component" value="Unassembled WGS sequence"/>
</dbReference>
<protein>
    <submittedName>
        <fullName evidence="1">Uncharacterized protein</fullName>
    </submittedName>
</protein>
<evidence type="ECO:0000313" key="1">
    <source>
        <dbReference type="EMBL" id="KAK1311744.1"/>
    </source>
</evidence>
<reference evidence="1" key="1">
    <citation type="journal article" date="2023" name="Nat. Commun.">
        <title>Diploid and tetraploid genomes of Acorus and the evolution of monocots.</title>
        <authorList>
            <person name="Ma L."/>
            <person name="Liu K.W."/>
            <person name="Li Z."/>
            <person name="Hsiao Y.Y."/>
            <person name="Qi Y."/>
            <person name="Fu T."/>
            <person name="Tang G.D."/>
            <person name="Zhang D."/>
            <person name="Sun W.H."/>
            <person name="Liu D.K."/>
            <person name="Li Y."/>
            <person name="Chen G.Z."/>
            <person name="Liu X.D."/>
            <person name="Liao X.Y."/>
            <person name="Jiang Y.T."/>
            <person name="Yu X."/>
            <person name="Hao Y."/>
            <person name="Huang J."/>
            <person name="Zhao X.W."/>
            <person name="Ke S."/>
            <person name="Chen Y.Y."/>
            <person name="Wu W.L."/>
            <person name="Hsu J.L."/>
            <person name="Lin Y.F."/>
            <person name="Huang M.D."/>
            <person name="Li C.Y."/>
            <person name="Huang L."/>
            <person name="Wang Z.W."/>
            <person name="Zhao X."/>
            <person name="Zhong W.Y."/>
            <person name="Peng D.H."/>
            <person name="Ahmad S."/>
            <person name="Lan S."/>
            <person name="Zhang J.S."/>
            <person name="Tsai W.C."/>
            <person name="Van de Peer Y."/>
            <person name="Liu Z.J."/>
        </authorList>
    </citation>
    <scope>NUCLEOTIDE SEQUENCE</scope>
    <source>
        <strain evidence="1">CP</strain>
    </source>
</reference>